<evidence type="ECO:0000313" key="1">
    <source>
        <dbReference type="EMBL" id="KAJ9055927.1"/>
    </source>
</evidence>
<gene>
    <name evidence="1" type="ORF">DSO57_1038274</name>
</gene>
<reference evidence="1" key="1">
    <citation type="submission" date="2022-04" db="EMBL/GenBank/DDBJ databases">
        <title>Genome of the entomopathogenic fungus Entomophthora muscae.</title>
        <authorList>
            <person name="Elya C."/>
            <person name="Lovett B.R."/>
            <person name="Lee E."/>
            <person name="Macias A.M."/>
            <person name="Hajek A.E."/>
            <person name="De Bivort B.L."/>
            <person name="Kasson M.T."/>
            <person name="De Fine Licht H.H."/>
            <person name="Stajich J.E."/>
        </authorList>
    </citation>
    <scope>NUCLEOTIDE SEQUENCE</scope>
    <source>
        <strain evidence="1">Berkeley</strain>
    </source>
</reference>
<dbReference type="Proteomes" id="UP001165960">
    <property type="component" value="Unassembled WGS sequence"/>
</dbReference>
<sequence length="149" mass="16505">MVMYVPQRPAILPGTPSEFVLKVRSFSAHKGKSHAEPSEIAKEWGVPLDLWDKEWSTLSGGEAQRISLAIALSCRPSVLLLDEPTSALDHNTVGFVEKTILSRKYQSICLWISHDPAQISRVATETLNLSGNQREIDSNDLPLNSILIQ</sequence>
<name>A0ACC2S0P3_9FUNG</name>
<keyword evidence="2" id="KW-1185">Reference proteome</keyword>
<accession>A0ACC2S0P3</accession>
<proteinExistence type="predicted"/>
<dbReference type="EMBL" id="QTSX02006149">
    <property type="protein sequence ID" value="KAJ9055927.1"/>
    <property type="molecule type" value="Genomic_DNA"/>
</dbReference>
<evidence type="ECO:0000313" key="2">
    <source>
        <dbReference type="Proteomes" id="UP001165960"/>
    </source>
</evidence>
<comment type="caution">
    <text evidence="1">The sequence shown here is derived from an EMBL/GenBank/DDBJ whole genome shotgun (WGS) entry which is preliminary data.</text>
</comment>
<protein>
    <submittedName>
        <fullName evidence="1">Uncharacterized protein</fullName>
    </submittedName>
</protein>
<organism evidence="1 2">
    <name type="scientific">Entomophthora muscae</name>
    <dbReference type="NCBI Taxonomy" id="34485"/>
    <lineage>
        <taxon>Eukaryota</taxon>
        <taxon>Fungi</taxon>
        <taxon>Fungi incertae sedis</taxon>
        <taxon>Zoopagomycota</taxon>
        <taxon>Entomophthoromycotina</taxon>
        <taxon>Entomophthoromycetes</taxon>
        <taxon>Entomophthorales</taxon>
        <taxon>Entomophthoraceae</taxon>
        <taxon>Entomophthora</taxon>
    </lineage>
</organism>